<dbReference type="Proteomes" id="UP000886501">
    <property type="component" value="Unassembled WGS sequence"/>
</dbReference>
<evidence type="ECO:0000313" key="1">
    <source>
        <dbReference type="EMBL" id="KAF9642050.1"/>
    </source>
</evidence>
<dbReference type="EMBL" id="MU118739">
    <property type="protein sequence ID" value="KAF9642050.1"/>
    <property type="molecule type" value="Genomic_DNA"/>
</dbReference>
<organism evidence="1 2">
    <name type="scientific">Thelephora ganbajun</name>
    <name type="common">Ganba fungus</name>
    <dbReference type="NCBI Taxonomy" id="370292"/>
    <lineage>
        <taxon>Eukaryota</taxon>
        <taxon>Fungi</taxon>
        <taxon>Dikarya</taxon>
        <taxon>Basidiomycota</taxon>
        <taxon>Agaricomycotina</taxon>
        <taxon>Agaricomycetes</taxon>
        <taxon>Thelephorales</taxon>
        <taxon>Thelephoraceae</taxon>
        <taxon>Thelephora</taxon>
    </lineage>
</organism>
<protein>
    <submittedName>
        <fullName evidence="1">Uncharacterized protein</fullName>
    </submittedName>
</protein>
<reference evidence="1" key="2">
    <citation type="journal article" date="2020" name="Nat. Commun.">
        <title>Large-scale genome sequencing of mycorrhizal fungi provides insights into the early evolution of symbiotic traits.</title>
        <authorList>
            <person name="Miyauchi S."/>
            <person name="Kiss E."/>
            <person name="Kuo A."/>
            <person name="Drula E."/>
            <person name="Kohler A."/>
            <person name="Sanchez-Garcia M."/>
            <person name="Morin E."/>
            <person name="Andreopoulos B."/>
            <person name="Barry K.W."/>
            <person name="Bonito G."/>
            <person name="Buee M."/>
            <person name="Carver A."/>
            <person name="Chen C."/>
            <person name="Cichocki N."/>
            <person name="Clum A."/>
            <person name="Culley D."/>
            <person name="Crous P.W."/>
            <person name="Fauchery L."/>
            <person name="Girlanda M."/>
            <person name="Hayes R.D."/>
            <person name="Keri Z."/>
            <person name="LaButti K."/>
            <person name="Lipzen A."/>
            <person name="Lombard V."/>
            <person name="Magnuson J."/>
            <person name="Maillard F."/>
            <person name="Murat C."/>
            <person name="Nolan M."/>
            <person name="Ohm R.A."/>
            <person name="Pangilinan J."/>
            <person name="Pereira M.F."/>
            <person name="Perotto S."/>
            <person name="Peter M."/>
            <person name="Pfister S."/>
            <person name="Riley R."/>
            <person name="Sitrit Y."/>
            <person name="Stielow J.B."/>
            <person name="Szollosi G."/>
            <person name="Zifcakova L."/>
            <person name="Stursova M."/>
            <person name="Spatafora J.W."/>
            <person name="Tedersoo L."/>
            <person name="Vaario L.M."/>
            <person name="Yamada A."/>
            <person name="Yan M."/>
            <person name="Wang P."/>
            <person name="Xu J."/>
            <person name="Bruns T."/>
            <person name="Baldrian P."/>
            <person name="Vilgalys R."/>
            <person name="Dunand C."/>
            <person name="Henrissat B."/>
            <person name="Grigoriev I.V."/>
            <person name="Hibbett D."/>
            <person name="Nagy L.G."/>
            <person name="Martin F.M."/>
        </authorList>
    </citation>
    <scope>NUCLEOTIDE SEQUENCE</scope>
    <source>
        <strain evidence="1">P2</strain>
    </source>
</reference>
<keyword evidence="2" id="KW-1185">Reference proteome</keyword>
<gene>
    <name evidence="1" type="ORF">BDM02DRAFT_3194011</name>
</gene>
<proteinExistence type="predicted"/>
<comment type="caution">
    <text evidence="1">The sequence shown here is derived from an EMBL/GenBank/DDBJ whole genome shotgun (WGS) entry which is preliminary data.</text>
</comment>
<accession>A0ACB6YX75</accession>
<name>A0ACB6YX75_THEGA</name>
<reference evidence="1" key="1">
    <citation type="submission" date="2019-10" db="EMBL/GenBank/DDBJ databases">
        <authorList>
            <consortium name="DOE Joint Genome Institute"/>
            <person name="Kuo A."/>
            <person name="Miyauchi S."/>
            <person name="Kiss E."/>
            <person name="Drula E."/>
            <person name="Kohler A."/>
            <person name="Sanchez-Garcia M."/>
            <person name="Andreopoulos B."/>
            <person name="Barry K.W."/>
            <person name="Bonito G."/>
            <person name="Buee M."/>
            <person name="Carver A."/>
            <person name="Chen C."/>
            <person name="Cichocki N."/>
            <person name="Clum A."/>
            <person name="Culley D."/>
            <person name="Crous P.W."/>
            <person name="Fauchery L."/>
            <person name="Girlanda M."/>
            <person name="Hayes R."/>
            <person name="Keri Z."/>
            <person name="Labutti K."/>
            <person name="Lipzen A."/>
            <person name="Lombard V."/>
            <person name="Magnuson J."/>
            <person name="Maillard F."/>
            <person name="Morin E."/>
            <person name="Murat C."/>
            <person name="Nolan M."/>
            <person name="Ohm R."/>
            <person name="Pangilinan J."/>
            <person name="Pereira M."/>
            <person name="Perotto S."/>
            <person name="Peter M."/>
            <person name="Riley R."/>
            <person name="Sitrit Y."/>
            <person name="Stielow B."/>
            <person name="Szollosi G."/>
            <person name="Zifcakova L."/>
            <person name="Stursova M."/>
            <person name="Spatafora J.W."/>
            <person name="Tedersoo L."/>
            <person name="Vaario L.-M."/>
            <person name="Yamada A."/>
            <person name="Yan M."/>
            <person name="Wang P."/>
            <person name="Xu J."/>
            <person name="Bruns T."/>
            <person name="Baldrian P."/>
            <person name="Vilgalys R."/>
            <person name="Henrissat B."/>
            <person name="Grigoriev I.V."/>
            <person name="Hibbett D."/>
            <person name="Nagy L.G."/>
            <person name="Martin F.M."/>
        </authorList>
    </citation>
    <scope>NUCLEOTIDE SEQUENCE</scope>
    <source>
        <strain evidence="1">P2</strain>
    </source>
</reference>
<sequence length="489" mass="55685">MKYLNPRAADVLRFQFSFYDTSSNAAEVVSKDKELMAVFEMVREFANEPNTSLRVNLNLAIAAKNEDAMYSPLIKASNYALEWFSRCRMPGFSEFQENRQIVFARGGAKWIESGSCLQGSYKPDIVLAKWNVFKRAQAWRSWRRWQQWEEHIQGRDRPPHQLQKRHRDPLESYGTTLKKSKSDTNTTPGGTSKQRAETPSEPGVKESNESEVEELKRSQKQAPKVQSAIYASHKISSSFGISYTINLALIGTSFHLTWIDRQNVIESRAIDLVDDLLHFLLLLLILQRFGDAEWGYFTRCPRSGMKTGQGITTIYPDDHEIYLGMTLLGRGATVIGRKRGPPPDPTQLGDTSNLQEGSDLVVKIYWPEEKRISEVETLRKAKEYGGKIGFIGNHTPGMCFLCHFCLWKKGIRHGDISLRNLMSDNRRKAGVLNDFDLARCEWTRQHWDVTTHGARSAIGRGSTWRNPSSLLVQSRIVCVDSDLPVSRYG</sequence>
<evidence type="ECO:0000313" key="2">
    <source>
        <dbReference type="Proteomes" id="UP000886501"/>
    </source>
</evidence>